<organism evidence="1">
    <name type="scientific">marine sediment metagenome</name>
    <dbReference type="NCBI Taxonomy" id="412755"/>
    <lineage>
        <taxon>unclassified sequences</taxon>
        <taxon>metagenomes</taxon>
        <taxon>ecological metagenomes</taxon>
    </lineage>
</organism>
<dbReference type="AlphaFoldDB" id="X1F0L9"/>
<protein>
    <submittedName>
        <fullName evidence="1">Uncharacterized protein</fullName>
    </submittedName>
</protein>
<dbReference type="EMBL" id="BARU01005631">
    <property type="protein sequence ID" value="GAH39171.1"/>
    <property type="molecule type" value="Genomic_DNA"/>
</dbReference>
<accession>X1F0L9</accession>
<feature type="non-terminal residue" evidence="1">
    <location>
        <position position="1"/>
    </location>
</feature>
<sequence>IGLVHFDDEDLIATLQVSFAGTFAQGGGPASYVREFDMQGADGYGYLFAGKVLYLGMSTGSQSENLFHGSVMLLYRLVQVTAAELIGLASESTPI</sequence>
<comment type="caution">
    <text evidence="1">The sequence shown here is derived from an EMBL/GenBank/DDBJ whole genome shotgun (WGS) entry which is preliminary data.</text>
</comment>
<gene>
    <name evidence="1" type="ORF">S03H2_11005</name>
</gene>
<evidence type="ECO:0000313" key="1">
    <source>
        <dbReference type="EMBL" id="GAH39171.1"/>
    </source>
</evidence>
<proteinExistence type="predicted"/>
<name>X1F0L9_9ZZZZ</name>
<reference evidence="1" key="1">
    <citation type="journal article" date="2014" name="Front. Microbiol.">
        <title>High frequency of phylogenetically diverse reductive dehalogenase-homologous genes in deep subseafloor sedimentary metagenomes.</title>
        <authorList>
            <person name="Kawai M."/>
            <person name="Futagami T."/>
            <person name="Toyoda A."/>
            <person name="Takaki Y."/>
            <person name="Nishi S."/>
            <person name="Hori S."/>
            <person name="Arai W."/>
            <person name="Tsubouchi T."/>
            <person name="Morono Y."/>
            <person name="Uchiyama I."/>
            <person name="Ito T."/>
            <person name="Fujiyama A."/>
            <person name="Inagaki F."/>
            <person name="Takami H."/>
        </authorList>
    </citation>
    <scope>NUCLEOTIDE SEQUENCE</scope>
    <source>
        <strain evidence="1">Expedition CK06-06</strain>
    </source>
</reference>